<evidence type="ECO:0000256" key="3">
    <source>
        <dbReference type="ARBA" id="ARBA00022525"/>
    </source>
</evidence>
<evidence type="ECO:0000256" key="2">
    <source>
        <dbReference type="ARBA" id="ARBA00011083"/>
    </source>
</evidence>
<dbReference type="AlphaFoldDB" id="A0AAN8SFJ2"/>
<evidence type="ECO:0000313" key="9">
    <source>
        <dbReference type="Proteomes" id="UP001372834"/>
    </source>
</evidence>
<dbReference type="PANTHER" id="PTHR11315:SF0">
    <property type="entry name" value="FOLATE GAMMA-GLUTAMYL HYDROLASE"/>
    <property type="match status" value="1"/>
</dbReference>
<dbReference type="InterPro" id="IPR015527">
    <property type="entry name" value="Pept_C26_g-glut_hydrolase"/>
</dbReference>
<comment type="similarity">
    <text evidence="2">Belongs to the peptidase C26 family.</text>
</comment>
<keyword evidence="4" id="KW-0732">Signal</keyword>
<keyword evidence="3" id="KW-0964">Secreted</keyword>
<evidence type="ECO:0000256" key="5">
    <source>
        <dbReference type="ARBA" id="ARBA00022801"/>
    </source>
</evidence>
<dbReference type="InterPro" id="IPR029062">
    <property type="entry name" value="Class_I_gatase-like"/>
</dbReference>
<protein>
    <recommendedName>
        <fullName evidence="7">folate gamma-glutamyl hydrolase</fullName>
        <ecNumber evidence="7">3.4.19.9</ecNumber>
    </recommendedName>
</protein>
<dbReference type="GO" id="GO:0005773">
    <property type="term" value="C:vacuole"/>
    <property type="evidence" value="ECO:0007669"/>
    <property type="project" value="TreeGrafter"/>
</dbReference>
<dbReference type="EC" id="3.4.19.9" evidence="7"/>
<dbReference type="GO" id="GO:0034722">
    <property type="term" value="F:gamma-glutamyl-peptidase activity"/>
    <property type="evidence" value="ECO:0007669"/>
    <property type="project" value="UniProtKB-UniRule"/>
</dbReference>
<comment type="caution">
    <text evidence="8">The sequence shown here is derived from an EMBL/GenBank/DDBJ whole genome shotgun (WGS) entry which is preliminary data.</text>
</comment>
<dbReference type="FunFam" id="3.40.50.880:FF:000024">
    <property type="entry name" value="Folate gamma-glutamyl hydrolase"/>
    <property type="match status" value="1"/>
</dbReference>
<proteinExistence type="inferred from homology"/>
<feature type="active site" description="Nucleophile" evidence="6 7">
    <location>
        <position position="142"/>
    </location>
</feature>
<dbReference type="Proteomes" id="UP001372834">
    <property type="component" value="Unassembled WGS sequence"/>
</dbReference>
<feature type="active site" description="Proton donor" evidence="6">
    <location>
        <position position="253"/>
    </location>
</feature>
<sequence length="327" mass="37838">MFKLTAKLANLSLERSDDMYSSAECPTVEKDYLPCNQRPIVGILSQEVTGLLKDYYGDHYAYISAAYVKHVESAGGRVVPIWIGKDRNYYRSILSLINGVLLPGGASYFNVTDGYAEAGMYIMEIANEFNMNGDFFPVWGTCLGFELIGYVANNNHEIREDCSSHNEAIPLRFKPDFACSKLFRNMPESLIQVLARENSTMNFHQYCITERGMEKNGLLRSWTIMSTNTDENGLEYVSTMEHKTMPYWGVQFHPEKPAYEWNPKHNTPHTFNTIRANQYFADFFVEQTRKNCHKFPSYEQERLYLIYNFPATYGKPQSTFTQLYFFD</sequence>
<dbReference type="InterPro" id="IPR011697">
    <property type="entry name" value="Peptidase_C26"/>
</dbReference>
<feature type="active site" evidence="7">
    <location>
        <position position="253"/>
    </location>
</feature>
<evidence type="ECO:0000256" key="1">
    <source>
        <dbReference type="ARBA" id="ARBA00004239"/>
    </source>
</evidence>
<evidence type="ECO:0000256" key="6">
    <source>
        <dbReference type="PIRSR" id="PIRSR615527-1"/>
    </source>
</evidence>
<dbReference type="EMBL" id="JAWJWE010000001">
    <property type="protein sequence ID" value="KAK6645644.1"/>
    <property type="molecule type" value="Genomic_DNA"/>
</dbReference>
<comment type="subcellular location">
    <subcellularLocation>
        <location evidence="1">Secreted</location>
        <location evidence="1">Extracellular space</location>
    </subcellularLocation>
</comment>
<keyword evidence="5 7" id="KW-0378">Hydrolase</keyword>
<dbReference type="SUPFAM" id="SSF52317">
    <property type="entry name" value="Class I glutamine amidotransferase-like"/>
    <property type="match status" value="1"/>
</dbReference>
<dbReference type="GO" id="GO:0046900">
    <property type="term" value="P:tetrahydrofolylpolyglutamate metabolic process"/>
    <property type="evidence" value="ECO:0007669"/>
    <property type="project" value="TreeGrafter"/>
</dbReference>
<comment type="catalytic activity">
    <reaction evidence="7">
        <text>(6S)-5,6,7,8-tetrahydrofolyl-(gamma-L-Glu)(n) + (n-1) H2O = (6S)-5,6,7,8-tetrahydrofolate + (n-1) L-glutamate</text>
        <dbReference type="Rhea" id="RHEA:56784"/>
        <dbReference type="Rhea" id="RHEA-COMP:14738"/>
        <dbReference type="ChEBI" id="CHEBI:15377"/>
        <dbReference type="ChEBI" id="CHEBI:29985"/>
        <dbReference type="ChEBI" id="CHEBI:57453"/>
        <dbReference type="ChEBI" id="CHEBI:141005"/>
        <dbReference type="EC" id="3.4.19.9"/>
    </reaction>
</comment>
<gene>
    <name evidence="8" type="ORF">RUM43_001924</name>
</gene>
<evidence type="ECO:0000313" key="8">
    <source>
        <dbReference type="EMBL" id="KAK6645644.1"/>
    </source>
</evidence>
<name>A0AAN8SFJ2_POLSC</name>
<dbReference type="PROSITE" id="PS51275">
    <property type="entry name" value="PEPTIDASE_C26_GGH"/>
    <property type="match status" value="1"/>
</dbReference>
<organism evidence="8 9">
    <name type="scientific">Polyplax serrata</name>
    <name type="common">Common mouse louse</name>
    <dbReference type="NCBI Taxonomy" id="468196"/>
    <lineage>
        <taxon>Eukaryota</taxon>
        <taxon>Metazoa</taxon>
        <taxon>Ecdysozoa</taxon>
        <taxon>Arthropoda</taxon>
        <taxon>Hexapoda</taxon>
        <taxon>Insecta</taxon>
        <taxon>Pterygota</taxon>
        <taxon>Neoptera</taxon>
        <taxon>Paraneoptera</taxon>
        <taxon>Psocodea</taxon>
        <taxon>Troctomorpha</taxon>
        <taxon>Phthiraptera</taxon>
        <taxon>Anoplura</taxon>
        <taxon>Polyplacidae</taxon>
        <taxon>Polyplax</taxon>
    </lineage>
</organism>
<dbReference type="Pfam" id="PF07722">
    <property type="entry name" value="Peptidase_C26"/>
    <property type="match status" value="1"/>
</dbReference>
<dbReference type="PANTHER" id="PTHR11315">
    <property type="entry name" value="PROTEASE FAMILY C26 GAMMA-GLUTAMYL HYDROLASE"/>
    <property type="match status" value="1"/>
</dbReference>
<evidence type="ECO:0000256" key="7">
    <source>
        <dbReference type="PROSITE-ProRule" id="PRU00607"/>
    </source>
</evidence>
<evidence type="ECO:0000256" key="4">
    <source>
        <dbReference type="ARBA" id="ARBA00022729"/>
    </source>
</evidence>
<dbReference type="Gene3D" id="3.40.50.880">
    <property type="match status" value="1"/>
</dbReference>
<accession>A0AAN8SFJ2</accession>
<dbReference type="GO" id="GO:0005576">
    <property type="term" value="C:extracellular region"/>
    <property type="evidence" value="ECO:0007669"/>
    <property type="project" value="UniProtKB-SubCell"/>
</dbReference>
<dbReference type="PROSITE" id="PS51273">
    <property type="entry name" value="GATASE_TYPE_1"/>
    <property type="match status" value="1"/>
</dbReference>
<reference evidence="8 9" key="1">
    <citation type="submission" date="2023-10" db="EMBL/GenBank/DDBJ databases">
        <title>Genomes of two closely related lineages of the louse Polyplax serrata with different host specificities.</title>
        <authorList>
            <person name="Martinu J."/>
            <person name="Tarabai H."/>
            <person name="Stefka J."/>
            <person name="Hypsa V."/>
        </authorList>
    </citation>
    <scope>NUCLEOTIDE SEQUENCE [LARGE SCALE GENOMIC DNA]</scope>
    <source>
        <strain evidence="8">HR10_N</strain>
    </source>
</reference>